<gene>
    <name evidence="1" type="ORF">V1264_012531</name>
</gene>
<dbReference type="GO" id="GO:0007020">
    <property type="term" value="P:microtubule nucleation"/>
    <property type="evidence" value="ECO:0007669"/>
    <property type="project" value="TreeGrafter"/>
</dbReference>
<dbReference type="Pfam" id="PF15003">
    <property type="entry name" value="HAUS2"/>
    <property type="match status" value="1"/>
</dbReference>
<sequence>MEASDTKYNPWSTDDSGAWLRNALLLAERTGHIFRREEPEESVARQRLADTPSLKMIQLQREISQHCNRLNEVNSEIQKRVLYHETKDILDINFMEGRTKELKVFSEHLQTVVSNKEVIINRLQQPFVGDFVKIEAAFHRYASELFTHLAPILSDLTSHLDDLTWVNSSGVNPGQLDTLVTDLSGALASIQTNYQSISQMSQCIHSLYSQDSSQRSVTSDSTTP</sequence>
<dbReference type="Proteomes" id="UP001374579">
    <property type="component" value="Unassembled WGS sequence"/>
</dbReference>
<evidence type="ECO:0000313" key="2">
    <source>
        <dbReference type="Proteomes" id="UP001374579"/>
    </source>
</evidence>
<comment type="caution">
    <text evidence="1">The sequence shown here is derived from an EMBL/GenBank/DDBJ whole genome shotgun (WGS) entry which is preliminary data.</text>
</comment>
<reference evidence="1 2" key="1">
    <citation type="submission" date="2024-02" db="EMBL/GenBank/DDBJ databases">
        <title>Chromosome-scale genome assembly of the rough periwinkle Littorina saxatilis.</title>
        <authorList>
            <person name="De Jode A."/>
            <person name="Faria R."/>
            <person name="Formenti G."/>
            <person name="Sims Y."/>
            <person name="Smith T.P."/>
            <person name="Tracey A."/>
            <person name="Wood J.M.D."/>
            <person name="Zagrodzka Z.B."/>
            <person name="Johannesson K."/>
            <person name="Butlin R.K."/>
            <person name="Leder E.H."/>
        </authorList>
    </citation>
    <scope>NUCLEOTIDE SEQUENCE [LARGE SCALE GENOMIC DNA]</scope>
    <source>
        <strain evidence="1">Snail1</strain>
        <tissue evidence="1">Muscle</tissue>
    </source>
</reference>
<proteinExistence type="predicted"/>
<dbReference type="PANTHER" id="PTHR16039">
    <property type="entry name" value="HAUS AUGMIN-LIKE COMPLEX SUBUNIT 2"/>
    <property type="match status" value="1"/>
</dbReference>
<accession>A0AAN9GNM4</accession>
<evidence type="ECO:0008006" key="3">
    <source>
        <dbReference type="Google" id="ProtNLM"/>
    </source>
</evidence>
<dbReference type="GO" id="GO:0051225">
    <property type="term" value="P:spindle assembly"/>
    <property type="evidence" value="ECO:0007669"/>
    <property type="project" value="InterPro"/>
</dbReference>
<dbReference type="EMBL" id="JBAMIC010000002">
    <property type="protein sequence ID" value="KAK7113195.1"/>
    <property type="molecule type" value="Genomic_DNA"/>
</dbReference>
<evidence type="ECO:0000313" key="1">
    <source>
        <dbReference type="EMBL" id="KAK7113195.1"/>
    </source>
</evidence>
<keyword evidence="2" id="KW-1185">Reference proteome</keyword>
<dbReference type="GO" id="GO:0005813">
    <property type="term" value="C:centrosome"/>
    <property type="evidence" value="ECO:0007669"/>
    <property type="project" value="TreeGrafter"/>
</dbReference>
<protein>
    <recommendedName>
        <fullName evidence="3">HAUS augmin-like complex subunit 2</fullName>
    </recommendedName>
</protein>
<dbReference type="GO" id="GO:1990498">
    <property type="term" value="C:mitotic spindle microtubule"/>
    <property type="evidence" value="ECO:0007669"/>
    <property type="project" value="TreeGrafter"/>
</dbReference>
<name>A0AAN9GNM4_9CAEN</name>
<dbReference type="InterPro" id="IPR028346">
    <property type="entry name" value="HAUS2"/>
</dbReference>
<dbReference type="GO" id="GO:0070652">
    <property type="term" value="C:HAUS complex"/>
    <property type="evidence" value="ECO:0007669"/>
    <property type="project" value="TreeGrafter"/>
</dbReference>
<dbReference type="PANTHER" id="PTHR16039:SF1">
    <property type="entry name" value="HAUS AUGMIN-LIKE COMPLEX SUBUNIT 2"/>
    <property type="match status" value="1"/>
</dbReference>
<dbReference type="GO" id="GO:0007098">
    <property type="term" value="P:centrosome cycle"/>
    <property type="evidence" value="ECO:0007669"/>
    <property type="project" value="TreeGrafter"/>
</dbReference>
<dbReference type="AlphaFoldDB" id="A0AAN9GNM4"/>
<organism evidence="1 2">
    <name type="scientific">Littorina saxatilis</name>
    <dbReference type="NCBI Taxonomy" id="31220"/>
    <lineage>
        <taxon>Eukaryota</taxon>
        <taxon>Metazoa</taxon>
        <taxon>Spiralia</taxon>
        <taxon>Lophotrochozoa</taxon>
        <taxon>Mollusca</taxon>
        <taxon>Gastropoda</taxon>
        <taxon>Caenogastropoda</taxon>
        <taxon>Littorinimorpha</taxon>
        <taxon>Littorinoidea</taxon>
        <taxon>Littorinidae</taxon>
        <taxon>Littorina</taxon>
    </lineage>
</organism>